<feature type="compositionally biased region" description="Acidic residues" evidence="1">
    <location>
        <begin position="39"/>
        <end position="50"/>
    </location>
</feature>
<reference evidence="2 3" key="2">
    <citation type="submission" date="2018-04" db="EMBL/GenBank/DDBJ databases">
        <title>OglaRS2 (Oryza glaberrima Reference Sequence Version 2).</title>
        <authorList>
            <person name="Zhang J."/>
            <person name="Kudrna D."/>
            <person name="Lee S."/>
            <person name="Talag J."/>
            <person name="Rajasekar S."/>
            <person name="Wing R.A."/>
        </authorList>
    </citation>
    <scope>NUCLEOTIDE SEQUENCE [LARGE SCALE GENOMIC DNA]</scope>
    <source>
        <strain evidence="2 3">cv. IRGC 96717</strain>
    </source>
</reference>
<dbReference type="Proteomes" id="UP000007306">
    <property type="component" value="Chromosome 3"/>
</dbReference>
<feature type="region of interest" description="Disordered" evidence="1">
    <location>
        <begin position="21"/>
        <end position="50"/>
    </location>
</feature>
<dbReference type="AlphaFoldDB" id="I1PCP5"/>
<evidence type="ECO:0000313" key="3">
    <source>
        <dbReference type="Proteomes" id="UP000007306"/>
    </source>
</evidence>
<sequence>MEKRRVKVKRKRWGEGVEEEGEAVERRKQRRGKRSDAREVEEEGDWSSDN</sequence>
<dbReference type="Gramene" id="ORGLA03G0214100.1">
    <property type="protein sequence ID" value="ORGLA03G0214100.1"/>
    <property type="gene ID" value="ORGLA03G0214100"/>
</dbReference>
<dbReference type="EnsemblPlants" id="ORGLA03G0214100.1">
    <property type="protein sequence ID" value="ORGLA03G0214100.1"/>
    <property type="gene ID" value="ORGLA03G0214100"/>
</dbReference>
<keyword evidence="3" id="KW-1185">Reference proteome</keyword>
<evidence type="ECO:0000313" key="2">
    <source>
        <dbReference type="EnsemblPlants" id="ORGLA03G0214100.1"/>
    </source>
</evidence>
<accession>I1PCP5</accession>
<protein>
    <submittedName>
        <fullName evidence="2">Uncharacterized protein</fullName>
    </submittedName>
</protein>
<proteinExistence type="predicted"/>
<evidence type="ECO:0000256" key="1">
    <source>
        <dbReference type="SAM" id="MobiDB-lite"/>
    </source>
</evidence>
<dbReference type="HOGENOM" id="CLU_3127550_0_0_1"/>
<organism evidence="2 3">
    <name type="scientific">Oryza glaberrima</name>
    <name type="common">African rice</name>
    <dbReference type="NCBI Taxonomy" id="4538"/>
    <lineage>
        <taxon>Eukaryota</taxon>
        <taxon>Viridiplantae</taxon>
        <taxon>Streptophyta</taxon>
        <taxon>Embryophyta</taxon>
        <taxon>Tracheophyta</taxon>
        <taxon>Spermatophyta</taxon>
        <taxon>Magnoliopsida</taxon>
        <taxon>Liliopsida</taxon>
        <taxon>Poales</taxon>
        <taxon>Poaceae</taxon>
        <taxon>BOP clade</taxon>
        <taxon>Oryzoideae</taxon>
        <taxon>Oryzeae</taxon>
        <taxon>Oryzinae</taxon>
        <taxon>Oryza</taxon>
    </lineage>
</organism>
<reference evidence="2" key="1">
    <citation type="submission" date="2015-06" db="UniProtKB">
        <authorList>
            <consortium name="EnsemblPlants"/>
        </authorList>
    </citation>
    <scope>IDENTIFICATION</scope>
</reference>
<name>I1PCP5_ORYGL</name>